<dbReference type="AlphaFoldDB" id="A0A0Q9YIW2"/>
<evidence type="ECO:0000256" key="4">
    <source>
        <dbReference type="ARBA" id="ARBA00022989"/>
    </source>
</evidence>
<dbReference type="Proteomes" id="UP000051497">
    <property type="component" value="Unassembled WGS sequence"/>
</dbReference>
<dbReference type="CDD" id="cd01127">
    <property type="entry name" value="TrwB_TraG_TraD_VirD4"/>
    <property type="match status" value="1"/>
</dbReference>
<evidence type="ECO:0000256" key="2">
    <source>
        <dbReference type="ARBA" id="ARBA00022475"/>
    </source>
</evidence>
<dbReference type="RefSeq" id="WP_075067769.1">
    <property type="nucleotide sequence ID" value="NZ_LKAJ02000003.1"/>
</dbReference>
<reference evidence="9" key="2">
    <citation type="journal article" date="2016" name="Genome Announc.">
        <title>Draft Genome Sequences of Two Novel Amoeba-Resistant Intranuclear Bacteria, 'Candidatus Berkiella cookevillensis' and 'Candidatus Berkiella aquae'.</title>
        <authorList>
            <person name="Mehari Y.T."/>
            <person name="Arivett B.A."/>
            <person name="Farone A.L."/>
            <person name="Gunderson J.H."/>
            <person name="Farone M.B."/>
        </authorList>
    </citation>
    <scope>NUCLEOTIDE SEQUENCE</scope>
    <source>
        <strain evidence="9">HT99</strain>
    </source>
</reference>
<reference evidence="9" key="3">
    <citation type="submission" date="2021-06" db="EMBL/GenBank/DDBJ databases">
        <title>Genomic Description and Analysis of Intracellular Bacteria, Candidatus Berkiella cookevillensis and Candidatus Berkiella aquae.</title>
        <authorList>
            <person name="Kidane D.T."/>
            <person name="Mehari Y.T."/>
            <person name="Rice F.C."/>
            <person name="Arivett B.A."/>
            <person name="Farone A.L."/>
            <person name="Berk S.G."/>
            <person name="Farone M.B."/>
        </authorList>
    </citation>
    <scope>NUCLEOTIDE SEQUENCE</scope>
    <source>
        <strain evidence="9">HT99</strain>
    </source>
</reference>
<sequence>MSFFINFTRGGQVQFHGIYRFWQVFVRFFKIGFFVFILSTAVIWYSKTKPYELYLLAQWGYATLLNGPWVHPSKATQFRYPNGRIYRLMPKQILSLPIIKRQKIQAQSRLFSALKLAGSISMALSIIAAYLFSRYGEQKNQQQPLRGATFATPNEFKRIVKRAKKASPWILGDVPLPLEAETQHILLCGSPGGGKSVCTHELLTQVRKAGQKALVYDIKGAFIPHYYRPGKDIILNPLDERSPSWNLWQECSSLTDYDAIAAAIVPDSSIGDTFWLKAARTLLSISASQFQHKPDPRMKDLIHHLFCSDLKEVESLLEGTLGHAMVGKDLEKGTRSVILTLVTYCKSLLYLRDEPKTPAFCIRDWVKNEADDAWLFISSNQRMADALKPIISLWLELAVNSLLSLEEDRNRRLWFFFDELASLQRLPSLEPILSRGRGYGACFVGAIQDIHQLKDLYGDKAAEVLVSLFGTSLFFSTNNNHSAKWAAEQLGRSEFLEAREGFSLGSHMRDGVTLNHQRRQELLVMDSEIRHLKKREAFMVTAGGWPITKLIFNLKKRPSWYPALIERDLRGIAQKISQIDNNMEAISNVTNQSKAANLEESESIDLF</sequence>
<dbReference type="PANTHER" id="PTHR37937">
    <property type="entry name" value="CONJUGATIVE TRANSFER: DNA TRANSPORT"/>
    <property type="match status" value="1"/>
</dbReference>
<dbReference type="Gene3D" id="3.40.50.300">
    <property type="entry name" value="P-loop containing nucleotide triphosphate hydrolases"/>
    <property type="match status" value="2"/>
</dbReference>
<evidence type="ECO:0000256" key="1">
    <source>
        <dbReference type="ARBA" id="ARBA00004651"/>
    </source>
</evidence>
<comment type="caution">
    <text evidence="8">The sequence shown here is derived from an EMBL/GenBank/DDBJ whole genome shotgun (WGS) entry which is preliminary data.</text>
</comment>
<evidence type="ECO:0000313" key="8">
    <source>
        <dbReference type="EMBL" id="KRG17434.1"/>
    </source>
</evidence>
<feature type="transmembrane region" description="Helical" evidence="6">
    <location>
        <begin position="110"/>
        <end position="132"/>
    </location>
</feature>
<name>A0A0Q9YIW2_9GAMM</name>
<feature type="domain" description="Type IV secretion system coupling protein TraD DNA-binding" evidence="7">
    <location>
        <begin position="170"/>
        <end position="551"/>
    </location>
</feature>
<keyword evidence="10" id="KW-1185">Reference proteome</keyword>
<reference evidence="8" key="1">
    <citation type="submission" date="2015-09" db="EMBL/GenBank/DDBJ databases">
        <title>Draft Genome Sequences of Two Novel Amoeba-resistant Intranuclear Bacteria, Candidatus Berkiella cookevillensis and Candidatus Berkiella aquae.</title>
        <authorList>
            <person name="Mehari Y.T."/>
            <person name="Arivett B.A."/>
            <person name="Farone A.L."/>
            <person name="Gunderson J.H."/>
            <person name="Farone M.B."/>
        </authorList>
    </citation>
    <scope>NUCLEOTIDE SEQUENCE [LARGE SCALE GENOMIC DNA]</scope>
    <source>
        <strain evidence="8">HT99</strain>
    </source>
</reference>
<proteinExistence type="predicted"/>
<dbReference type="InterPro" id="IPR027417">
    <property type="entry name" value="P-loop_NTPase"/>
</dbReference>
<dbReference type="SUPFAM" id="SSF52540">
    <property type="entry name" value="P-loop containing nucleoside triphosphate hydrolases"/>
    <property type="match status" value="1"/>
</dbReference>
<keyword evidence="3 6" id="KW-0812">Transmembrane</keyword>
<dbReference type="EMBL" id="LKAJ01000029">
    <property type="protein sequence ID" value="KRG17434.1"/>
    <property type="molecule type" value="Genomic_DNA"/>
</dbReference>
<feature type="transmembrane region" description="Helical" evidence="6">
    <location>
        <begin position="24"/>
        <end position="45"/>
    </location>
</feature>
<dbReference type="OrthoDB" id="9803543at2"/>
<evidence type="ECO:0000256" key="3">
    <source>
        <dbReference type="ARBA" id="ARBA00022692"/>
    </source>
</evidence>
<protein>
    <submittedName>
        <fullName evidence="8">Coupling protein TraD</fullName>
    </submittedName>
    <submittedName>
        <fullName evidence="9">Type IV secretion system DNA-binding domain-containing protein</fullName>
    </submittedName>
</protein>
<evidence type="ECO:0000313" key="9">
    <source>
        <dbReference type="EMBL" id="MCS5712842.1"/>
    </source>
</evidence>
<dbReference type="InterPro" id="IPR019476">
    <property type="entry name" value="T4SS_TraD_DNA-bd"/>
</dbReference>
<evidence type="ECO:0000256" key="6">
    <source>
        <dbReference type="SAM" id="Phobius"/>
    </source>
</evidence>
<dbReference type="EMBL" id="LKAJ02000003">
    <property type="protein sequence ID" value="MCS5712842.1"/>
    <property type="molecule type" value="Genomic_DNA"/>
</dbReference>
<dbReference type="InterPro" id="IPR051539">
    <property type="entry name" value="T4SS-coupling_protein"/>
</dbReference>
<keyword evidence="9" id="KW-0238">DNA-binding</keyword>
<organism evidence="8">
    <name type="scientific">Candidatus Berkiella aquae</name>
    <dbReference type="NCBI Taxonomy" id="295108"/>
    <lineage>
        <taxon>Bacteria</taxon>
        <taxon>Pseudomonadati</taxon>
        <taxon>Pseudomonadota</taxon>
        <taxon>Gammaproteobacteria</taxon>
        <taxon>Candidatus Berkiellales</taxon>
        <taxon>Candidatus Berkiellaceae</taxon>
        <taxon>Candidatus Berkiella</taxon>
    </lineage>
</organism>
<dbReference type="Pfam" id="PF10412">
    <property type="entry name" value="TrwB_AAD_bind"/>
    <property type="match status" value="1"/>
</dbReference>
<evidence type="ECO:0000313" key="10">
    <source>
        <dbReference type="Proteomes" id="UP000051497"/>
    </source>
</evidence>
<evidence type="ECO:0000256" key="5">
    <source>
        <dbReference type="ARBA" id="ARBA00023136"/>
    </source>
</evidence>
<dbReference type="GO" id="GO:0003677">
    <property type="term" value="F:DNA binding"/>
    <property type="evidence" value="ECO:0007669"/>
    <property type="project" value="UniProtKB-KW"/>
</dbReference>
<dbReference type="GO" id="GO:0005886">
    <property type="term" value="C:plasma membrane"/>
    <property type="evidence" value="ECO:0007669"/>
    <property type="project" value="UniProtKB-SubCell"/>
</dbReference>
<accession>A0A0Q9YIW2</accession>
<keyword evidence="4 6" id="KW-1133">Transmembrane helix</keyword>
<keyword evidence="2" id="KW-1003">Cell membrane</keyword>
<keyword evidence="5 6" id="KW-0472">Membrane</keyword>
<comment type="subcellular location">
    <subcellularLocation>
        <location evidence="1">Cell membrane</location>
        <topology evidence="1">Multi-pass membrane protein</topology>
    </subcellularLocation>
</comment>
<dbReference type="PANTHER" id="PTHR37937:SF1">
    <property type="entry name" value="CONJUGATIVE TRANSFER: DNA TRANSPORT"/>
    <property type="match status" value="1"/>
</dbReference>
<evidence type="ECO:0000259" key="7">
    <source>
        <dbReference type="Pfam" id="PF10412"/>
    </source>
</evidence>
<dbReference type="STRING" id="295108.HT99x_03189"/>
<gene>
    <name evidence="8" type="primary">traD_2</name>
    <name evidence="9" type="ORF">HT99x_015490</name>
    <name evidence="8" type="ORF">HT99x_03189</name>
</gene>